<dbReference type="Proteomes" id="UP000198238">
    <property type="component" value="Chromosome"/>
</dbReference>
<dbReference type="Pfam" id="PF13380">
    <property type="entry name" value="CoA_binding_2"/>
    <property type="match status" value="1"/>
</dbReference>
<dbReference type="CDD" id="cd04301">
    <property type="entry name" value="NAT_SF"/>
    <property type="match status" value="1"/>
</dbReference>
<dbReference type="InterPro" id="IPR016181">
    <property type="entry name" value="Acyl_CoA_acyltransferase"/>
</dbReference>
<protein>
    <submittedName>
        <fullName evidence="6">GNAT family N-acetyltransferase</fullName>
    </submittedName>
</protein>
<evidence type="ECO:0000313" key="7">
    <source>
        <dbReference type="Proteomes" id="UP000198238"/>
    </source>
</evidence>
<keyword evidence="7" id="KW-1185">Reference proteome</keyword>
<feature type="domain" description="N-acetyltransferase" evidence="5">
    <location>
        <begin position="639"/>
        <end position="797"/>
    </location>
</feature>
<feature type="region of interest" description="Disordered" evidence="4">
    <location>
        <begin position="544"/>
        <end position="574"/>
    </location>
</feature>
<dbReference type="KEGG" id="nei:BG910_08305"/>
<dbReference type="PROSITE" id="PS51186">
    <property type="entry name" value="GNAT"/>
    <property type="match status" value="1"/>
</dbReference>
<dbReference type="InterPro" id="IPR000182">
    <property type="entry name" value="GNAT_dom"/>
</dbReference>
<keyword evidence="3" id="KW-0067">ATP-binding</keyword>
<dbReference type="InterPro" id="IPR003781">
    <property type="entry name" value="CoA-bd"/>
</dbReference>
<proteinExistence type="predicted"/>
<evidence type="ECO:0000259" key="5">
    <source>
        <dbReference type="PROSITE" id="PS51186"/>
    </source>
</evidence>
<sequence>MTVQSMPGYFFSPQHIVLVGASERAHSLGERILTALLGSAFEGRITPVNLRHKTVAGLTAYPTLAKISEPVDLVIAVTLPETYDALFKACRKQQFHHVIAVQDWETLGEEARQTAAEAVKKHHGAELSISVCNAAGIQLPAQALNAGTLPDFPAGYAALLTGHTAVSREIGIMLRKMQQGVSRHISLNYPLSPTSAADWLNRFGHNRHTRVAVIQHNPLENQRKLFSAIRQFARHTPVILYCPHNADDTERAVLESLSRHCNFLPAFDSQTLEAALHARLADINPVNKLTVLSDSPTGWLQNEAANYGIALAMPSEKPLPEQGFLGSSPTPALFRSQAAHYLQQPDTQALLAVVAPDSPHHETELTNMLAVYAKQSDKLLLISSRVSDGLLQFDCPEAALRTLHMRNQAAALQEIQLQTAAPKSGRLKNIKPKAIEKALAEQDLDALAKALNLPPQQDDGRFHSELAFFKHPRYGDIVTARHQGRTTAVLPPFTTLDAAHLDNFFNLPEHRAATAQFLHTLNALSAAQTDCGEIRLRFYGSSTFSSLKPSEKPAAAPEKNSEKPNAKPAAKSAQPLKQAAAEILRSRKAAAAEFIRTTGEAAAEFLGKAEPAQQPPENVLAPYPDGFPQTCRLKNGESAGIRPFEPEDAEAKQQFVRNLSPEARYTRFMAQTNELPPATLARFSNLDWFSEGAFVTENSDGLIIGVSRIARLSRDECEFGITLAESARGSGLAPILMQHIIALATQQGYQSISAEILKKNTAMLKLAEKSGFTLTPSPDDKTLVQAKRSLLPPKAAEKRKFRQ</sequence>
<dbReference type="GO" id="GO:0016874">
    <property type="term" value="F:ligase activity"/>
    <property type="evidence" value="ECO:0007669"/>
    <property type="project" value="UniProtKB-KW"/>
</dbReference>
<dbReference type="PANTHER" id="PTHR43334">
    <property type="entry name" value="ACETATE--COA LIGASE [ADP-FORMING]"/>
    <property type="match status" value="1"/>
</dbReference>
<dbReference type="GO" id="GO:0005524">
    <property type="term" value="F:ATP binding"/>
    <property type="evidence" value="ECO:0007669"/>
    <property type="project" value="UniProtKB-KW"/>
</dbReference>
<keyword evidence="2" id="KW-0547">Nucleotide-binding</keyword>
<dbReference type="InterPro" id="IPR051538">
    <property type="entry name" value="Acyl-CoA_Synth/Transferase"/>
</dbReference>
<dbReference type="AlphaFoldDB" id="A0A220S2N8"/>
<evidence type="ECO:0000256" key="2">
    <source>
        <dbReference type="ARBA" id="ARBA00022741"/>
    </source>
</evidence>
<keyword evidence="1" id="KW-0436">Ligase</keyword>
<evidence type="ECO:0000256" key="1">
    <source>
        <dbReference type="ARBA" id="ARBA00022598"/>
    </source>
</evidence>
<organism evidence="6 7">
    <name type="scientific">Neisseria chenwenguii</name>
    <dbReference type="NCBI Taxonomy" id="1853278"/>
    <lineage>
        <taxon>Bacteria</taxon>
        <taxon>Pseudomonadati</taxon>
        <taxon>Pseudomonadota</taxon>
        <taxon>Betaproteobacteria</taxon>
        <taxon>Neisseriales</taxon>
        <taxon>Neisseriaceae</taxon>
        <taxon>Neisseria</taxon>
    </lineage>
</organism>
<evidence type="ECO:0000313" key="6">
    <source>
        <dbReference type="EMBL" id="ASK27740.1"/>
    </source>
</evidence>
<dbReference type="Gene3D" id="3.40.50.720">
    <property type="entry name" value="NAD(P)-binding Rossmann-like Domain"/>
    <property type="match status" value="1"/>
</dbReference>
<dbReference type="SMART" id="SM00881">
    <property type="entry name" value="CoA_binding"/>
    <property type="match status" value="1"/>
</dbReference>
<dbReference type="InterPro" id="IPR016102">
    <property type="entry name" value="Succinyl-CoA_synth-like"/>
</dbReference>
<dbReference type="GO" id="GO:0016747">
    <property type="term" value="F:acyltransferase activity, transferring groups other than amino-acyl groups"/>
    <property type="evidence" value="ECO:0007669"/>
    <property type="project" value="InterPro"/>
</dbReference>
<dbReference type="EMBL" id="CP022278">
    <property type="protein sequence ID" value="ASK27740.1"/>
    <property type="molecule type" value="Genomic_DNA"/>
</dbReference>
<dbReference type="Pfam" id="PF13302">
    <property type="entry name" value="Acetyltransf_3"/>
    <property type="match status" value="1"/>
</dbReference>
<dbReference type="PANTHER" id="PTHR43334:SF1">
    <property type="entry name" value="3-HYDROXYPROPIONATE--COA LIGASE [ADP-FORMING]"/>
    <property type="match status" value="1"/>
</dbReference>
<dbReference type="Gene3D" id="3.40.630.30">
    <property type="match status" value="1"/>
</dbReference>
<evidence type="ECO:0000256" key="3">
    <source>
        <dbReference type="ARBA" id="ARBA00022840"/>
    </source>
</evidence>
<dbReference type="Gene3D" id="3.40.50.261">
    <property type="entry name" value="Succinyl-CoA synthetase domains"/>
    <property type="match status" value="1"/>
</dbReference>
<dbReference type="SUPFAM" id="SSF55729">
    <property type="entry name" value="Acyl-CoA N-acyltransferases (Nat)"/>
    <property type="match status" value="1"/>
</dbReference>
<gene>
    <name evidence="6" type="ORF">BG910_08305</name>
</gene>
<name>A0A220S2N8_9NEIS</name>
<reference evidence="6 7" key="1">
    <citation type="submission" date="2017-06" db="EMBL/GenBank/DDBJ databases">
        <title>Neisseria chenwenguii sp. nov., isolated from the intestinal contents of Tibetan Plateau Pika in Yushu, Qinghai Province, China.</title>
        <authorList>
            <person name="Zhang G."/>
        </authorList>
    </citation>
    <scope>NUCLEOTIDE SEQUENCE [LARGE SCALE GENOMIC DNA]</scope>
    <source>
        <strain evidence="6 7">10023</strain>
    </source>
</reference>
<dbReference type="RefSeq" id="WP_089036435.1">
    <property type="nucleotide sequence ID" value="NZ_CP022278.1"/>
</dbReference>
<dbReference type="InterPro" id="IPR036291">
    <property type="entry name" value="NAD(P)-bd_dom_sf"/>
</dbReference>
<keyword evidence="6" id="KW-0808">Transferase</keyword>
<dbReference type="SUPFAM" id="SSF52210">
    <property type="entry name" value="Succinyl-CoA synthetase domains"/>
    <property type="match status" value="1"/>
</dbReference>
<accession>A0A220S2N8</accession>
<dbReference type="SUPFAM" id="SSF51735">
    <property type="entry name" value="NAD(P)-binding Rossmann-fold domains"/>
    <property type="match status" value="1"/>
</dbReference>
<evidence type="ECO:0000256" key="4">
    <source>
        <dbReference type="SAM" id="MobiDB-lite"/>
    </source>
</evidence>